<organism evidence="1 2">
    <name type="scientific">Populus alba x Populus x berolinensis</name>
    <dbReference type="NCBI Taxonomy" id="444605"/>
    <lineage>
        <taxon>Eukaryota</taxon>
        <taxon>Viridiplantae</taxon>
        <taxon>Streptophyta</taxon>
        <taxon>Embryophyta</taxon>
        <taxon>Tracheophyta</taxon>
        <taxon>Spermatophyta</taxon>
        <taxon>Magnoliopsida</taxon>
        <taxon>eudicotyledons</taxon>
        <taxon>Gunneridae</taxon>
        <taxon>Pentapetalae</taxon>
        <taxon>rosids</taxon>
        <taxon>fabids</taxon>
        <taxon>Malpighiales</taxon>
        <taxon>Salicaceae</taxon>
        <taxon>Saliceae</taxon>
        <taxon>Populus</taxon>
    </lineage>
</organism>
<keyword evidence="2" id="KW-1185">Reference proteome</keyword>
<evidence type="ECO:0000313" key="1">
    <source>
        <dbReference type="EMBL" id="KAJ6973878.1"/>
    </source>
</evidence>
<name>A0AAD6LV76_9ROSI</name>
<dbReference type="AlphaFoldDB" id="A0AAD6LV76"/>
<reference evidence="1" key="1">
    <citation type="journal article" date="2023" name="Mol. Ecol. Resour.">
        <title>Chromosome-level genome assembly of a triploid poplar Populus alba 'Berolinensis'.</title>
        <authorList>
            <person name="Chen S."/>
            <person name="Yu Y."/>
            <person name="Wang X."/>
            <person name="Wang S."/>
            <person name="Zhang T."/>
            <person name="Zhou Y."/>
            <person name="He R."/>
            <person name="Meng N."/>
            <person name="Wang Y."/>
            <person name="Liu W."/>
            <person name="Liu Z."/>
            <person name="Liu J."/>
            <person name="Guo Q."/>
            <person name="Huang H."/>
            <person name="Sederoff R.R."/>
            <person name="Wang G."/>
            <person name="Qu G."/>
            <person name="Chen S."/>
        </authorList>
    </citation>
    <scope>NUCLEOTIDE SEQUENCE</scope>
    <source>
        <strain evidence="1">SC-2020</strain>
    </source>
</reference>
<dbReference type="Proteomes" id="UP001164929">
    <property type="component" value="Chromosome 14"/>
</dbReference>
<dbReference type="EMBL" id="JAQIZT010000014">
    <property type="protein sequence ID" value="KAJ6973878.1"/>
    <property type="molecule type" value="Genomic_DNA"/>
</dbReference>
<sequence>MQSFSSLRSALGSIPASFPLPSHGTFNSITRYAASPGKVNLSPCLHSISLIFYVFDVPDLKSAGMW</sequence>
<protein>
    <submittedName>
        <fullName evidence="1">Uncharacterized protein</fullName>
    </submittedName>
</protein>
<accession>A0AAD6LV76</accession>
<proteinExistence type="predicted"/>
<evidence type="ECO:0000313" key="2">
    <source>
        <dbReference type="Proteomes" id="UP001164929"/>
    </source>
</evidence>
<gene>
    <name evidence="1" type="ORF">NC653_034029</name>
</gene>
<comment type="caution">
    <text evidence="1">The sequence shown here is derived from an EMBL/GenBank/DDBJ whole genome shotgun (WGS) entry which is preliminary data.</text>
</comment>